<dbReference type="PANTHER" id="PTHR23086">
    <property type="entry name" value="PHOSPHATIDYLINOSITOL-4-PHOSPHATE 5-KINASE"/>
    <property type="match status" value="1"/>
</dbReference>
<keyword evidence="1" id="KW-0808">Transferase</keyword>
<dbReference type="EMBL" id="CASHTH010002093">
    <property type="protein sequence ID" value="CAI8024770.1"/>
    <property type="molecule type" value="Genomic_DNA"/>
</dbReference>
<dbReference type="Proteomes" id="UP001174909">
    <property type="component" value="Unassembled WGS sequence"/>
</dbReference>
<keyword evidence="6" id="KW-1185">Reference proteome</keyword>
<evidence type="ECO:0000256" key="1">
    <source>
        <dbReference type="PROSITE-ProRule" id="PRU00781"/>
    </source>
</evidence>
<feature type="chain" id="PRO_5041389733" evidence="3">
    <location>
        <begin position="22"/>
        <end position="285"/>
    </location>
</feature>
<dbReference type="GO" id="GO:0016308">
    <property type="term" value="F:1-phosphatidylinositol-4-phosphate 5-kinase activity"/>
    <property type="evidence" value="ECO:0007669"/>
    <property type="project" value="TreeGrafter"/>
</dbReference>
<evidence type="ECO:0000256" key="2">
    <source>
        <dbReference type="SAM" id="MobiDB-lite"/>
    </source>
</evidence>
<feature type="non-terminal residue" evidence="5">
    <location>
        <position position="1"/>
    </location>
</feature>
<feature type="compositionally biased region" description="Low complexity" evidence="2">
    <location>
        <begin position="124"/>
        <end position="139"/>
    </location>
</feature>
<reference evidence="5" key="1">
    <citation type="submission" date="2023-03" db="EMBL/GenBank/DDBJ databases">
        <authorList>
            <person name="Steffen K."/>
            <person name="Cardenas P."/>
        </authorList>
    </citation>
    <scope>NUCLEOTIDE SEQUENCE</scope>
</reference>
<dbReference type="PANTHER" id="PTHR23086:SF101">
    <property type="entry name" value="LP03320P-RELATED"/>
    <property type="match status" value="1"/>
</dbReference>
<organism evidence="5 6">
    <name type="scientific">Geodia barretti</name>
    <name type="common">Barrett's horny sponge</name>
    <dbReference type="NCBI Taxonomy" id="519541"/>
    <lineage>
        <taxon>Eukaryota</taxon>
        <taxon>Metazoa</taxon>
        <taxon>Porifera</taxon>
        <taxon>Demospongiae</taxon>
        <taxon>Heteroscleromorpha</taxon>
        <taxon>Tetractinellida</taxon>
        <taxon>Astrophorina</taxon>
        <taxon>Geodiidae</taxon>
        <taxon>Geodia</taxon>
    </lineage>
</organism>
<name>A0AA35S7A1_GEOBA</name>
<dbReference type="PROSITE" id="PS51455">
    <property type="entry name" value="PIPK"/>
    <property type="match status" value="1"/>
</dbReference>
<feature type="domain" description="PIPK" evidence="4">
    <location>
        <begin position="1"/>
        <end position="106"/>
    </location>
</feature>
<evidence type="ECO:0000256" key="3">
    <source>
        <dbReference type="SAM" id="SignalP"/>
    </source>
</evidence>
<dbReference type="GO" id="GO:0046854">
    <property type="term" value="P:phosphatidylinositol phosphate biosynthetic process"/>
    <property type="evidence" value="ECO:0007669"/>
    <property type="project" value="TreeGrafter"/>
</dbReference>
<dbReference type="Gene3D" id="3.30.810.10">
    <property type="entry name" value="2-Layer Sandwich"/>
    <property type="match status" value="1"/>
</dbReference>
<dbReference type="InterPro" id="IPR002498">
    <property type="entry name" value="PInositol-4-P-4/5-kinase_core"/>
</dbReference>
<dbReference type="Pfam" id="PF01504">
    <property type="entry name" value="PIP5K"/>
    <property type="match status" value="1"/>
</dbReference>
<sequence>VTSLWACLSFCLSSSCDLVLSSCDCHVTVCCENSEENDTPEGYIQGKLQGDRILVYLGIIDILQSYRLKKKFEHTLKSMITDGNTVSVHNPSYYSRRFYDFLQKVVFVKEKAKARGRKASKLPGGVRRVVQTGGVVRTQSMPHSRDRFHSQQHQRRPVAPELSPNSTATFSPPPLTSGESSATPGKSNLKQSSQFERKREGSPAKTTADEETNLLPEIPTIEVLSSGTEEEGGEGSKVGKTPVKGVRFADEVDEEEEEEGVRWEVAKTRNSLRKQTIRRCLQFQN</sequence>
<dbReference type="InterPro" id="IPR027483">
    <property type="entry name" value="PInositol-4-P-4/5-kinase_C_sf"/>
</dbReference>
<comment type="caution">
    <text evidence="5">The sequence shown here is derived from an EMBL/GenBank/DDBJ whole genome shotgun (WGS) entry which is preliminary data.</text>
</comment>
<proteinExistence type="predicted"/>
<keyword evidence="1" id="KW-0418">Kinase</keyword>
<keyword evidence="3" id="KW-0732">Signal</keyword>
<accession>A0AA35S7A1</accession>
<gene>
    <name evidence="5" type="ORF">GBAR_LOCUS14358</name>
</gene>
<dbReference type="AlphaFoldDB" id="A0AA35S7A1"/>
<dbReference type="SUPFAM" id="SSF56104">
    <property type="entry name" value="SAICAR synthase-like"/>
    <property type="match status" value="1"/>
</dbReference>
<evidence type="ECO:0000313" key="6">
    <source>
        <dbReference type="Proteomes" id="UP001174909"/>
    </source>
</evidence>
<evidence type="ECO:0000259" key="4">
    <source>
        <dbReference type="PROSITE" id="PS51455"/>
    </source>
</evidence>
<feature type="signal peptide" evidence="3">
    <location>
        <begin position="1"/>
        <end position="21"/>
    </location>
</feature>
<protein>
    <submittedName>
        <fullName evidence="5">Phosphatidylinositol 4-phosphate 5-kinase type-1 gamma</fullName>
    </submittedName>
</protein>
<feature type="compositionally biased region" description="Polar residues" evidence="2">
    <location>
        <begin position="177"/>
        <end position="194"/>
    </location>
</feature>
<keyword evidence="1" id="KW-0067">ATP-binding</keyword>
<keyword evidence="1" id="KW-0547">Nucleotide-binding</keyword>
<dbReference type="GO" id="GO:0005886">
    <property type="term" value="C:plasma membrane"/>
    <property type="evidence" value="ECO:0007669"/>
    <property type="project" value="TreeGrafter"/>
</dbReference>
<dbReference type="InterPro" id="IPR023610">
    <property type="entry name" value="PInositol-4/5-P-5/4-kinase"/>
</dbReference>
<feature type="region of interest" description="Disordered" evidence="2">
    <location>
        <begin position="117"/>
        <end position="242"/>
    </location>
</feature>
<evidence type="ECO:0000313" key="5">
    <source>
        <dbReference type="EMBL" id="CAI8024770.1"/>
    </source>
</evidence>
<dbReference type="GO" id="GO:0005524">
    <property type="term" value="F:ATP binding"/>
    <property type="evidence" value="ECO:0007669"/>
    <property type="project" value="UniProtKB-UniRule"/>
</dbReference>